<dbReference type="OrthoDB" id="5969706at2759"/>
<reference evidence="1" key="1">
    <citation type="submission" date="2021-01" db="UniProtKB">
        <authorList>
            <consortium name="EnsemblMetazoa"/>
        </authorList>
    </citation>
    <scope>IDENTIFICATION</scope>
</reference>
<dbReference type="AlphaFoldDB" id="A0A7M6DRV4"/>
<name>A0A7M6DRV4_9CNID</name>
<sequence>LLDIPDNEYHLLWLTARVVELLFHRRDGLTNDEIKNLDKICWRRLILLEEQIGPKQCVITCHNSIHISEDISRFAHCDNCWCFNNERAVKRYKAVPTNFKNVEATYAKMEVFREMKSLEGKQIRWTNKEDDRNKVRYYYFNIFGCFT</sequence>
<protein>
    <submittedName>
        <fullName evidence="1">Uncharacterized protein</fullName>
    </submittedName>
</protein>
<dbReference type="EnsemblMetazoa" id="CLYHEMT025353.1">
    <property type="protein sequence ID" value="CLYHEMP025353.1"/>
    <property type="gene ID" value="CLYHEMG025353"/>
</dbReference>
<accession>A0A7M6DRV4</accession>
<evidence type="ECO:0000313" key="2">
    <source>
        <dbReference type="Proteomes" id="UP000594262"/>
    </source>
</evidence>
<organism evidence="1 2">
    <name type="scientific">Clytia hemisphaerica</name>
    <dbReference type="NCBI Taxonomy" id="252671"/>
    <lineage>
        <taxon>Eukaryota</taxon>
        <taxon>Metazoa</taxon>
        <taxon>Cnidaria</taxon>
        <taxon>Hydrozoa</taxon>
        <taxon>Hydroidolina</taxon>
        <taxon>Leptothecata</taxon>
        <taxon>Obeliida</taxon>
        <taxon>Clytiidae</taxon>
        <taxon>Clytia</taxon>
    </lineage>
</organism>
<evidence type="ECO:0000313" key="1">
    <source>
        <dbReference type="EnsemblMetazoa" id="CLYHEMP025353.1"/>
    </source>
</evidence>
<dbReference type="Proteomes" id="UP000594262">
    <property type="component" value="Unplaced"/>
</dbReference>
<keyword evidence="2" id="KW-1185">Reference proteome</keyword>
<proteinExistence type="predicted"/>